<feature type="coiled-coil region" evidence="1">
    <location>
        <begin position="901"/>
        <end position="942"/>
    </location>
</feature>
<dbReference type="Proteomes" id="UP001187471">
    <property type="component" value="Unassembled WGS sequence"/>
</dbReference>
<dbReference type="SUPFAM" id="SSF57997">
    <property type="entry name" value="Tropomyosin"/>
    <property type="match status" value="1"/>
</dbReference>
<keyword evidence="3" id="KW-0812">Transmembrane</keyword>
<feature type="non-terminal residue" evidence="4">
    <location>
        <position position="1"/>
    </location>
</feature>
<feature type="compositionally biased region" description="Low complexity" evidence="2">
    <location>
        <begin position="72"/>
        <end position="81"/>
    </location>
</feature>
<dbReference type="Gene3D" id="1.20.1170.10">
    <property type="match status" value="1"/>
</dbReference>
<evidence type="ECO:0000256" key="3">
    <source>
        <dbReference type="SAM" id="Phobius"/>
    </source>
</evidence>
<proteinExistence type="predicted"/>
<keyword evidence="3" id="KW-0472">Membrane</keyword>
<keyword evidence="5" id="KW-1185">Reference proteome</keyword>
<name>A0AA88R3F2_9ASTE</name>
<evidence type="ECO:0000256" key="1">
    <source>
        <dbReference type="SAM" id="Coils"/>
    </source>
</evidence>
<feature type="coiled-coil region" evidence="1">
    <location>
        <begin position="2146"/>
        <end position="2239"/>
    </location>
</feature>
<evidence type="ECO:0000256" key="2">
    <source>
        <dbReference type="SAM" id="MobiDB-lite"/>
    </source>
</evidence>
<feature type="compositionally biased region" description="Basic and acidic residues" evidence="2">
    <location>
        <begin position="15"/>
        <end position="30"/>
    </location>
</feature>
<comment type="caution">
    <text evidence="4">The sequence shown here is derived from an EMBL/GenBank/DDBJ whole genome shotgun (WGS) entry which is preliminary data.</text>
</comment>
<feature type="compositionally biased region" description="Basic and acidic residues" evidence="2">
    <location>
        <begin position="41"/>
        <end position="56"/>
    </location>
</feature>
<feature type="coiled-coil region" evidence="1">
    <location>
        <begin position="1331"/>
        <end position="1358"/>
    </location>
</feature>
<accession>A0AA88R3F2</accession>
<keyword evidence="1" id="KW-0175">Coiled coil</keyword>
<dbReference type="PANTHER" id="PTHR43939">
    <property type="entry name" value="COILED-COIL DOMAIN-CONTAINING PROTEIN 158"/>
    <property type="match status" value="1"/>
</dbReference>
<reference evidence="4" key="1">
    <citation type="submission" date="2022-12" db="EMBL/GenBank/DDBJ databases">
        <title>Draft genome assemblies for two species of Escallonia (Escalloniales).</title>
        <authorList>
            <person name="Chanderbali A."/>
            <person name="Dervinis C."/>
            <person name="Anghel I."/>
            <person name="Soltis D."/>
            <person name="Soltis P."/>
            <person name="Zapata F."/>
        </authorList>
    </citation>
    <scope>NUCLEOTIDE SEQUENCE</scope>
    <source>
        <strain evidence="4">UCBG92.1500</strain>
        <tissue evidence="4">Leaf</tissue>
    </source>
</reference>
<dbReference type="EMBL" id="JAVXUO010001476">
    <property type="protein sequence ID" value="KAK2982024.1"/>
    <property type="molecule type" value="Genomic_DNA"/>
</dbReference>
<gene>
    <name evidence="4" type="ORF">RJ640_019328</name>
</gene>
<sequence length="2608" mass="292863">MQEGEQISSSNLTKVEGDRRPSSTEHDKGAEAYAEAASVDMDGRTCGEGKSSKLDDVSSSAGAANEIEGQMADTVSDASSAATPELVIKKREDVKVATSSEESRKIPFASGFSEGYIAQEVQSGMSDTIISMEGSLMPNGNSSIRLSWLAEVVRGLDDDEFIFLLDSRVSATTPRNNVQGRGFSDVLEILKEQLYTTYFMKDILHLQLIEQMELQMEFDHQHQQLVDDISMKGASLSEVRGESEILSDELARCKSELHLASRGREDFQKEYDFAKRECEKLSSRANELQFRLESSQQEVSRVSTELADCRDLVAALQVEKENLDASLTLMTQERRKLEAESESILSNNENRAAELAECKASVQLLQAENINLNGSLALMTEERMKLEQEKKSDVYEHEKLLTNLAGCKSLVEGLEEEKEYFSREMEKLSAELKEQKGFVESLQVEIANSNTIIALITEEREKLGGEKDFFAIENKKLSAELADYKDQIAGLDVECSKAVDDLKEASVHIEQISEENAHLIISLEVYKAKIKELDATNTKVQSQSEAAGNQVTHFTMPSTEEKSISCRDFSQFSGKGEDMSYDPFLEKSLSSSHAECSLLYQLKSNVYDDSLGYTTLKGHLEQAENLMRILETAIEDMHSHSASFRNSSSNVVAPAVSKLIQAFESKGHIDDHEADEEHSTENQSYAAPYVLSKVQLNNLRAVLKELVLDAENASELYKGERNGRELANAAFSKLKVQYEALREQSRELEEANLELLVVYEIIKKHVCDVEAKKGELLALYEALRQQESIYRTESAELKTKLTDYESGVAALQRRLDELQESSDDKVFSINHQMDILHKEVAERTSVLEKDYNSIVDWFVEAVGKLDASVGIMCSTISVETHDGLDIGNHVAASVGAATKVIADLQEKLEAARGDYESLYSTHKEMNERLNDLQGQNELATSQIHQIYGNLRKLVNDSRGYVEESETSISNEKLLDSLNTRKYDTLMEQLRTLLVEKLQLESANDKLNSELMERTEDIEKMNKRCLGSDVLKKLVEDLEGMVKLEGPDIDTDEAALYLESLIYSLVKKYKEANAKVSLFIENLGSKDIKLNELQEQNDHSSFLVVLRENEVLVFKESLRRAMEDLVAVRSVIQDKVTELEQSEQRVSSLREKLSIAVAKGKGLILQRDGLKQSLAVTSSELERCLQELQLKNASLHEMEIKLKTYSEAGERVEALESELSYIRNSATALRESFLLKDSVIQRIEEILEDLELPEHFHAQDVLGKVDWLARSVTGNALPLNDGDQKSSAGGGLYSDAGFVPMDAWKEDLQPASISGEDLRRKYEELQSKFYGLAEQNEMLEQSLMERNNLLQRLEEILDRVTMPLQLRSMEPEDRIGWLGGALSDAVDHCSSLQQKIYNCETLCESRTADLEESKMKISDLEAVIQSVTNEKERLAGRLDILTRDYDDVSERAASSIAENDNMKNIVTVLEEKLDAKLGLEEHINLVEGDIRRLEGVALNVLQDSSTEHLAFGTSSTERLEFLLTKLIKKYKNPSVGNPALGDAFEVQNTVNINATLGETRNRDLVEQDLVVLKKELEEALSDLIHVKEERDKYMESNQSLVREIEALDTQRQKLQGLLNQEEQKSASVREKLNLAVRKGKSLVQQRDSMKQTIDEITTEMERLNSEIKIREIAISEYEQKIKDLCTYQERTEGLESESLFLKNRLAETEQGLQDKGHTLSMILSALAEIGIGFQISTTDPVEKILEIGKLLRDLHAAVASSEHDARKSKRAAELLLAELNEVQERNDGLLEELAKSTDKLSEISKKTEIEEAHKHEALSHLEYLSAVRTEERENQIAEFMVLKSGLDQLRAEFTDINDLLENVLSEDLKVLQNLEATCMSSLKSRDAPDLVRLPFRGSTDGSVSTDSGNKGNYLGTVSSSDPKILDQLNDNTVGEISSLVKGHLQGFTTDFGAFKDKLYKHSFSIHDEANLLSDMVGTLVKEMTSLIHYVESLKGDIIHLEAINKEKDAQSLVLRRSISLLYEACKSSVMEIGNWKAQQAGGDLRFNLDSLTGTLFSEQTHSSSEEHIRAMADRLLSDVNDFLSMQVKIVEAGLMETKSTVSNLQKELQEKDIQNERICVELVSQITEAEATAMSYLQELQPAKAHIHDLDRQVRMLEDECSMLQKRVKELQDSEVTSVDLQERVRSLTDALAAKEQELDALMQALDEEESQMDGLKNKIEELERVLHQKNIDLENAEASRGKAMKKLSITKNKFDELHNLSGSLLSEVEKLQSELQGREAEISFLRQEVTRCTNDSLLASQMGNKGTSDEILELFTWIDSEISRVQVQDVHIEEKKNTQVHQYKDVLQKQIISVISELEDLRVVAQSRDNLLQLERSRVEELLRKGEYLENTLRDKESQVRTLQGVGVSGQGASLPSEIMEVEPLINKWTAPGPSVPPQVRSLRKGNNDQVAIAIDVDHGRDSRLEDEDDDKAHGFKSLTTSKLVPSFARPVTNIIDGLWVSCDRALMRQPAVRLGVIIYWVVLHALLAMFVTPRHVAKSRAARGAVARGGDRATAVGRFADAKWQGRGRREAMLKETTAVATVVTQMNAEWRYGHINFFFPLDVIAT</sequence>
<feature type="compositionally biased region" description="Polar residues" evidence="2">
    <location>
        <begin position="1"/>
        <end position="13"/>
    </location>
</feature>
<feature type="coiled-coil region" evidence="1">
    <location>
        <begin position="1561"/>
        <end position="1679"/>
    </location>
</feature>
<feature type="coiled-coil region" evidence="1">
    <location>
        <begin position="696"/>
        <end position="758"/>
    </location>
</feature>
<feature type="coiled-coil region" evidence="1">
    <location>
        <begin position="1409"/>
        <end position="1450"/>
    </location>
</feature>
<feature type="region of interest" description="Disordered" evidence="2">
    <location>
        <begin position="1"/>
        <end position="81"/>
    </location>
</feature>
<feature type="coiled-coil region" evidence="1">
    <location>
        <begin position="1131"/>
        <end position="1158"/>
    </location>
</feature>
<feature type="coiled-coil region" evidence="1">
    <location>
        <begin position="264"/>
        <end position="340"/>
    </location>
</feature>
<evidence type="ECO:0000313" key="4">
    <source>
        <dbReference type="EMBL" id="KAK2982024.1"/>
    </source>
</evidence>
<feature type="coiled-coil region" evidence="1">
    <location>
        <begin position="989"/>
        <end position="1023"/>
    </location>
</feature>
<feature type="coiled-coil region" evidence="1">
    <location>
        <begin position="369"/>
        <end position="494"/>
    </location>
</feature>
<feature type="coiled-coil region" evidence="1">
    <location>
        <begin position="1764"/>
        <end position="1805"/>
    </location>
</feature>
<protein>
    <submittedName>
        <fullName evidence="4">Uncharacterized protein</fullName>
    </submittedName>
</protein>
<feature type="transmembrane region" description="Helical" evidence="3">
    <location>
        <begin position="2512"/>
        <end position="2532"/>
    </location>
</feature>
<keyword evidence="3" id="KW-1133">Transmembrane helix</keyword>
<dbReference type="PANTHER" id="PTHR43939:SF50">
    <property type="entry name" value="NUCLEOPORIN"/>
    <property type="match status" value="1"/>
</dbReference>
<evidence type="ECO:0000313" key="5">
    <source>
        <dbReference type="Proteomes" id="UP001187471"/>
    </source>
</evidence>
<organism evidence="4 5">
    <name type="scientific">Escallonia rubra</name>
    <dbReference type="NCBI Taxonomy" id="112253"/>
    <lineage>
        <taxon>Eukaryota</taxon>
        <taxon>Viridiplantae</taxon>
        <taxon>Streptophyta</taxon>
        <taxon>Embryophyta</taxon>
        <taxon>Tracheophyta</taxon>
        <taxon>Spermatophyta</taxon>
        <taxon>Magnoliopsida</taxon>
        <taxon>eudicotyledons</taxon>
        <taxon>Gunneridae</taxon>
        <taxon>Pentapetalae</taxon>
        <taxon>asterids</taxon>
        <taxon>campanulids</taxon>
        <taxon>Escalloniales</taxon>
        <taxon>Escalloniaceae</taxon>
        <taxon>Escallonia</taxon>
    </lineage>
</organism>